<sequence>MITVRRFTLLLCLFLFITGHVLGAQALQENESSLSKDIATGNAYIPKGTILRGALQNTIDSATCNIGDTFSFKLLHNVIIGNVMIIPKDTIGQGIVKSIKRAGAFGKGGKIELEAVNIQTLNGINVPLSLNFQQKGGGHQADLSWYDSNTSSATPSLTIGAMSGLANGTNVQLGAGTKITITIPENVDLQATLTELSKTKCEDSRKQEVREFAVSLNSDKP</sequence>
<proteinExistence type="predicted"/>
<evidence type="ECO:0000256" key="1">
    <source>
        <dbReference type="SAM" id="SignalP"/>
    </source>
</evidence>
<dbReference type="STRING" id="1123291.SAMN04490355_102840"/>
<name>A0A1I4LYN3_9FIRM</name>
<keyword evidence="3" id="KW-1185">Reference proteome</keyword>
<reference evidence="3" key="1">
    <citation type="submission" date="2016-10" db="EMBL/GenBank/DDBJ databases">
        <authorList>
            <person name="Varghese N."/>
            <person name="Submissions S."/>
        </authorList>
    </citation>
    <scope>NUCLEOTIDE SEQUENCE [LARGE SCALE GENOMIC DNA]</scope>
    <source>
        <strain evidence="3">DSM 13327</strain>
    </source>
</reference>
<feature type="signal peptide" evidence="1">
    <location>
        <begin position="1"/>
        <end position="23"/>
    </location>
</feature>
<accession>A0A1I4LYN3</accession>
<evidence type="ECO:0000313" key="2">
    <source>
        <dbReference type="EMBL" id="SFL96298.1"/>
    </source>
</evidence>
<evidence type="ECO:0000313" key="3">
    <source>
        <dbReference type="Proteomes" id="UP000199520"/>
    </source>
</evidence>
<organism evidence="2 3">
    <name type="scientific">Pelosinus propionicus DSM 13327</name>
    <dbReference type="NCBI Taxonomy" id="1123291"/>
    <lineage>
        <taxon>Bacteria</taxon>
        <taxon>Bacillati</taxon>
        <taxon>Bacillota</taxon>
        <taxon>Negativicutes</taxon>
        <taxon>Selenomonadales</taxon>
        <taxon>Sporomusaceae</taxon>
        <taxon>Pelosinus</taxon>
    </lineage>
</organism>
<protein>
    <submittedName>
        <fullName evidence="2">Uncharacterized protein</fullName>
    </submittedName>
</protein>
<dbReference type="Proteomes" id="UP000199520">
    <property type="component" value="Unassembled WGS sequence"/>
</dbReference>
<gene>
    <name evidence="2" type="ORF">SAMN04490355_102840</name>
</gene>
<keyword evidence="1" id="KW-0732">Signal</keyword>
<dbReference type="AlphaFoldDB" id="A0A1I4LYN3"/>
<dbReference type="EMBL" id="FOTS01000028">
    <property type="protein sequence ID" value="SFL96298.1"/>
    <property type="molecule type" value="Genomic_DNA"/>
</dbReference>
<feature type="chain" id="PRO_5038376936" evidence="1">
    <location>
        <begin position="24"/>
        <end position="221"/>
    </location>
</feature>